<dbReference type="InterPro" id="IPR056823">
    <property type="entry name" value="TEN-like_YD-shell"/>
</dbReference>
<evidence type="ECO:0000256" key="4">
    <source>
        <dbReference type="ARBA" id="ARBA00023026"/>
    </source>
</evidence>
<dbReference type="PANTHER" id="PTHR32305">
    <property type="match status" value="1"/>
</dbReference>
<dbReference type="Pfam" id="PF25023">
    <property type="entry name" value="TEN_YD-shell"/>
    <property type="match status" value="1"/>
</dbReference>
<dbReference type="Pfam" id="PF05593">
    <property type="entry name" value="RHS_repeat"/>
    <property type="match status" value="2"/>
</dbReference>
<accession>A0A8J3VFI8</accession>
<dbReference type="SUPFAM" id="SSF51294">
    <property type="entry name" value="Hedgehog/intein (Hint) domain"/>
    <property type="match status" value="1"/>
</dbReference>
<dbReference type="EMBL" id="BONY01000010">
    <property type="protein sequence ID" value="GIH03928.1"/>
    <property type="molecule type" value="Genomic_DNA"/>
</dbReference>
<proteinExistence type="predicted"/>
<evidence type="ECO:0000313" key="8">
    <source>
        <dbReference type="EMBL" id="GIH03928.1"/>
    </source>
</evidence>
<dbReference type="InterPro" id="IPR003587">
    <property type="entry name" value="Hint_dom_N"/>
</dbReference>
<feature type="signal peptide" evidence="6">
    <location>
        <begin position="1"/>
        <end position="33"/>
    </location>
</feature>
<dbReference type="InterPro" id="IPR022385">
    <property type="entry name" value="Rhs_assc_core"/>
</dbReference>
<evidence type="ECO:0000256" key="2">
    <source>
        <dbReference type="ARBA" id="ARBA00022525"/>
    </source>
</evidence>
<feature type="domain" description="Hint" evidence="7">
    <location>
        <begin position="1988"/>
        <end position="2096"/>
    </location>
</feature>
<evidence type="ECO:0000256" key="1">
    <source>
        <dbReference type="ARBA" id="ARBA00004613"/>
    </source>
</evidence>
<keyword evidence="4" id="KW-0843">Virulence</keyword>
<dbReference type="InterPro" id="IPR036844">
    <property type="entry name" value="Hint_dom_sf"/>
</dbReference>
<evidence type="ECO:0000256" key="3">
    <source>
        <dbReference type="ARBA" id="ARBA00022737"/>
    </source>
</evidence>
<gene>
    <name evidence="8" type="ORF">Rhe02_19950</name>
</gene>
<evidence type="ECO:0000256" key="5">
    <source>
        <dbReference type="SAM" id="MobiDB-lite"/>
    </source>
</evidence>
<comment type="caution">
    <text evidence="8">The sequence shown here is derived from an EMBL/GenBank/DDBJ whole genome shotgun (WGS) entry which is preliminary data.</text>
</comment>
<evidence type="ECO:0000256" key="6">
    <source>
        <dbReference type="SAM" id="SignalP"/>
    </source>
</evidence>
<sequence>MTHTRGSRWTRRLATFASCVLLASTFHVPPASAKPAEHLKPQAESVVDGYTVKSKLIERVKTGQPFSPPAPVWPTATNAEVALPSPRIQGSASVPMVAAAGLPVRLGKGSTNGPEKIQVQSYDRAVSKSLGVDGLLVRLSRADGVASAGSAEFGLDYSAFRYAYGGDWATRLQLRVLPDCFLTSPAAAQCQGYEVKSRNDVRSGVISGEVSVAASGTQTSNRFATSLGGSGGTLVALTAGASGAAGDYSATSLAPSATWTGGSNSGDFSWSYPLRTPPGLGGPTPKISVNYSSASVDGRMAASNSQPSWFGEGFDWQPGSIERRYNSCAEDMGAGANNSTKTGDQCWDTDNAMISLSGHAGELIKDNAVENKWHLRNDDGTVIERKYSASNGDNDGEWWVATTTDGTQYWFGGRAGANSTLNTEVFGNHVNEPCHLSTFAASHCTQTYRWYLDYVVDLHGNTMSYTYTKDTNKYGMNNSTTNLVSYDRAGYLEKIEYGTHTAVTGSAPMRVLFNLADRCLANCAAPRTATNFPDVPTDKDCAASPCNNFSPTFWMTKRISSIQTEVWDGVSAYRPVERWGFTHTFPDPLDGGVGITPALWLEKISHVGLVGGEKNLPDVTFVGELRPNRVDTNGDQFPAMNKFRVTTVNSESGGKLGVTYYPADCDKNSGRIPNKDALQDNNLRCYPVKWAPPGYTDPINDYFHKYVVKDVTESDLTGSSGRAITHYDYVGTPSWHYSDEDGMTKKEMKTWAGWRGYGAVVTTKGDGTDVQTKVETRYFRGMHGDHLPSGTRNIVMPAIAIGNVPAVNDEDPYNGLVRETITYNGPAGAEVSATAGEPWMSAPTATRTLDGTTVYARIINLAVSHSRTAMDGGRAPRLTKTVTTFDAYAMPTKVEDFGDTAKADDEKCTLTDYIRNTAINLVDRVARSRTYAVDCTKVGLGGLTDDDAVSDDLTSYDGLAWNVAPTVGNVTKTETMKTFNGGSPTYFTASITNYDLHGRVHESWDTRGAKTTTTYTPASGGPEISRTETSHLGWVKSTVNEPAWGVPTSTTDVNGRKVTFAYDGLGRLTSVWYPGREAPQPANVVYDYLIRNAAPTVVTTKRLNPAGGYITSYKLYDNLLRMRQTQDPDHAGNPNKTVVTETFYDSAGRTFKTHDQYVAGVAPSTELYVATGNIPSLKVTQYDGAGRDVAQIQQKDGAPGSPGGTEMWKTTTVYGGDRTDVTPPQGGTSTSSLTDARGNVVELRQYRPGYPVGGTTGYDKTTYDFNRKNQLTKVTDAANIKWEYQYDLAGRQTVSIDPDKGTTTTTFNDSSDVLTTKNGKNEVLAYTYDAVGRKTTLRSGSDTGPKRAEWVYDRLSNGTFVYGQVTKTIRWDGTDQYIKEHVGYTQDYKPTSVKYTIPNSAFATGLNGAYSYVYTYYQDGSPETLRMPALGDLSLGQETLTYGYNSLGKPLTLNTSLVGGTYLDKPDPNTPETEYTSFGEIAALHLRNNAGDWVDVGNTYETETRRLAQIITKRQQGSVADIDVRFSYDGMGNVTKIVDQAVGDRQCFRTDHLRRLTEAWTPDTDNCVLDPTAGALGGPAKYWHSYEYDTTGTRSKLIEHTTATGEKTTTYTVPGGAHKLTATSTVDDTGTKAGTYQYDASGNTEKRPTATAGTQTLSWDVEGHLATSIDTTGTTSYLYDVDGSRLIRKDPTGKTLYLPGQELRYQSGVKKCTRYYTHAERTIATRTSSGLVWLAADHHGTANLSVNAVGQATSIRRQTPFGELRSTTGTWPSAMDKGFVGGTKDNTGLTHLGAREYDPLIGRFISVDPVIDSKDPQQMHGYSYANNSPVTASDPDGLWPKWADKALSAVNNVVQQQVSSVASAVKAAGTWVYDNAGTISTVLGVAAMVCAVVPPLQAVAPFLGAASTAIGAIETFKTCKEGMSLDCAMGITDLIPGGRALGALGKAAKYADEAADLAKANKLAPGRPRRPDVDAGDGPPAKPKGGGCRSFDPKTPVLMANGAQKAIGDIIEGEQVLAMDPKTGINGSYDVTARFLNLDVKLTDLMVRVDPDLFQTGDEYTDTISTTQHHLILDLTVGAWTYAGSLEPGHLLHNPGAATVKVVAVHNYLGEKWMSDLTVNGAHSFYVMVGDAAVLVHNMPVDDAGNVHPNWAVDEIRRIKAGNGTPRTHAPPSTVQKIYQGHESPAHAARWGQSTEWEVPAMRQRVNADEFRILHNPKYDSYGYTSNKYVKITTLPPELCDTP</sequence>
<dbReference type="NCBIfam" id="TIGR01643">
    <property type="entry name" value="YD_repeat_2x"/>
    <property type="match status" value="2"/>
</dbReference>
<dbReference type="GO" id="GO:0005737">
    <property type="term" value="C:cytoplasm"/>
    <property type="evidence" value="ECO:0007669"/>
    <property type="project" value="InterPro"/>
</dbReference>
<reference evidence="8" key="1">
    <citation type="submission" date="2021-01" db="EMBL/GenBank/DDBJ databases">
        <title>Whole genome shotgun sequence of Rhizocola hellebori NBRC 109834.</title>
        <authorList>
            <person name="Komaki H."/>
            <person name="Tamura T."/>
        </authorList>
    </citation>
    <scope>NUCLEOTIDE SEQUENCE</scope>
    <source>
        <strain evidence="8">NBRC 109834</strain>
    </source>
</reference>
<dbReference type="GO" id="GO:0005576">
    <property type="term" value="C:extracellular region"/>
    <property type="evidence" value="ECO:0007669"/>
    <property type="project" value="UniProtKB-SubCell"/>
</dbReference>
<dbReference type="InterPro" id="IPR006530">
    <property type="entry name" value="YD"/>
</dbReference>
<dbReference type="RefSeq" id="WP_203907833.1">
    <property type="nucleotide sequence ID" value="NZ_BONY01000010.1"/>
</dbReference>
<feature type="chain" id="PRO_5035255101" description="Hint domain-containing protein" evidence="6">
    <location>
        <begin position="34"/>
        <end position="2243"/>
    </location>
</feature>
<dbReference type="SMART" id="SM00306">
    <property type="entry name" value="HintN"/>
    <property type="match status" value="1"/>
</dbReference>
<dbReference type="Pfam" id="PF03534">
    <property type="entry name" value="SpvB"/>
    <property type="match status" value="1"/>
</dbReference>
<name>A0A8J3VFI8_9ACTN</name>
<dbReference type="PANTHER" id="PTHR32305:SF17">
    <property type="entry name" value="TRNA NUCLEASE WAPA"/>
    <property type="match status" value="1"/>
</dbReference>
<evidence type="ECO:0000313" key="9">
    <source>
        <dbReference type="Proteomes" id="UP000612899"/>
    </source>
</evidence>
<dbReference type="InterPro" id="IPR031325">
    <property type="entry name" value="RHS_repeat"/>
</dbReference>
<dbReference type="Gene3D" id="2.170.16.10">
    <property type="entry name" value="Hedgehog/Intein (Hint) domain"/>
    <property type="match status" value="1"/>
</dbReference>
<dbReference type="InterPro" id="IPR003284">
    <property type="entry name" value="Sal_SpvB"/>
</dbReference>
<feature type="region of interest" description="Disordered" evidence="5">
    <location>
        <begin position="1214"/>
        <end position="1233"/>
    </location>
</feature>
<keyword evidence="3" id="KW-0677">Repeat</keyword>
<keyword evidence="9" id="KW-1185">Reference proteome</keyword>
<dbReference type="Proteomes" id="UP000612899">
    <property type="component" value="Unassembled WGS sequence"/>
</dbReference>
<organism evidence="8 9">
    <name type="scientific">Rhizocola hellebori</name>
    <dbReference type="NCBI Taxonomy" id="1392758"/>
    <lineage>
        <taxon>Bacteria</taxon>
        <taxon>Bacillati</taxon>
        <taxon>Actinomycetota</taxon>
        <taxon>Actinomycetes</taxon>
        <taxon>Micromonosporales</taxon>
        <taxon>Micromonosporaceae</taxon>
        <taxon>Rhizocola</taxon>
    </lineage>
</organism>
<keyword evidence="2" id="KW-0964">Secreted</keyword>
<dbReference type="Gene3D" id="2.180.10.10">
    <property type="entry name" value="RHS repeat-associated core"/>
    <property type="match status" value="2"/>
</dbReference>
<dbReference type="CDD" id="cd00081">
    <property type="entry name" value="Hint"/>
    <property type="match status" value="1"/>
</dbReference>
<dbReference type="InterPro" id="IPR050708">
    <property type="entry name" value="T6SS_VgrG/RHS"/>
</dbReference>
<comment type="subcellular location">
    <subcellularLocation>
        <location evidence="1">Secreted</location>
    </subcellularLocation>
</comment>
<dbReference type="NCBIfam" id="TIGR03696">
    <property type="entry name" value="Rhs_assc_core"/>
    <property type="match status" value="1"/>
</dbReference>
<evidence type="ECO:0000259" key="7">
    <source>
        <dbReference type="SMART" id="SM00306"/>
    </source>
</evidence>
<feature type="region of interest" description="Disordered" evidence="5">
    <location>
        <begin position="1961"/>
        <end position="1990"/>
    </location>
</feature>
<protein>
    <recommendedName>
        <fullName evidence="7">Hint domain-containing protein</fullName>
    </recommendedName>
</protein>
<keyword evidence="6" id="KW-0732">Signal</keyword>